<keyword evidence="2" id="KW-1185">Reference proteome</keyword>
<sequence>MAILGLPNLPIDFQVTPTCQAISSVCKSILNLAHEPQVLKQGLLHLNEVLQCLEHLHRPVDPPGGSVLLEELVSAPNMNEATLSAQSTPLLHYMSAAHAYIVMFIHVCRTGQSDIRTISISHWGSELGLSVLKGLSSLYTSLVWESTVLLAL</sequence>
<reference evidence="1 2" key="1">
    <citation type="submission" date="2021-06" db="EMBL/GenBank/DDBJ databases">
        <title>Caerostris extrusa draft genome.</title>
        <authorList>
            <person name="Kono N."/>
            <person name="Arakawa K."/>
        </authorList>
    </citation>
    <scope>NUCLEOTIDE SEQUENCE [LARGE SCALE GENOMIC DNA]</scope>
</reference>
<organism evidence="1 2">
    <name type="scientific">Caerostris extrusa</name>
    <name type="common">Bark spider</name>
    <name type="synonym">Caerostris bankana</name>
    <dbReference type="NCBI Taxonomy" id="172846"/>
    <lineage>
        <taxon>Eukaryota</taxon>
        <taxon>Metazoa</taxon>
        <taxon>Ecdysozoa</taxon>
        <taxon>Arthropoda</taxon>
        <taxon>Chelicerata</taxon>
        <taxon>Arachnida</taxon>
        <taxon>Araneae</taxon>
        <taxon>Araneomorphae</taxon>
        <taxon>Entelegynae</taxon>
        <taxon>Araneoidea</taxon>
        <taxon>Araneidae</taxon>
        <taxon>Caerostris</taxon>
    </lineage>
</organism>
<dbReference type="AlphaFoldDB" id="A0AAV4WK96"/>
<dbReference type="Proteomes" id="UP001054945">
    <property type="component" value="Unassembled WGS sequence"/>
</dbReference>
<protein>
    <submittedName>
        <fullName evidence="1">E3 ubiquitin-protein ligase HUWE1</fullName>
    </submittedName>
</protein>
<dbReference type="EMBL" id="BPLR01016221">
    <property type="protein sequence ID" value="GIY82204.1"/>
    <property type="molecule type" value="Genomic_DNA"/>
</dbReference>
<proteinExistence type="predicted"/>
<comment type="caution">
    <text evidence="1">The sequence shown here is derived from an EMBL/GenBank/DDBJ whole genome shotgun (WGS) entry which is preliminary data.</text>
</comment>
<gene>
    <name evidence="1" type="primary">HUWE1</name>
    <name evidence="1" type="ORF">CEXT_813771</name>
</gene>
<accession>A0AAV4WK96</accession>
<evidence type="ECO:0000313" key="1">
    <source>
        <dbReference type="EMBL" id="GIY82204.1"/>
    </source>
</evidence>
<name>A0AAV4WK96_CAEEX</name>
<evidence type="ECO:0000313" key="2">
    <source>
        <dbReference type="Proteomes" id="UP001054945"/>
    </source>
</evidence>